<proteinExistence type="predicted"/>
<gene>
    <name evidence="3" type="ORF">AB5J51_16800</name>
</gene>
<feature type="region of interest" description="Disordered" evidence="1">
    <location>
        <begin position="1"/>
        <end position="28"/>
    </location>
</feature>
<organism evidence="3">
    <name type="scientific">Streptomyces sp. R33</name>
    <dbReference type="NCBI Taxonomy" id="3238629"/>
    <lineage>
        <taxon>Bacteria</taxon>
        <taxon>Bacillati</taxon>
        <taxon>Actinomycetota</taxon>
        <taxon>Actinomycetes</taxon>
        <taxon>Kitasatosporales</taxon>
        <taxon>Streptomycetaceae</taxon>
        <taxon>Streptomyces</taxon>
    </lineage>
</organism>
<feature type="compositionally biased region" description="Polar residues" evidence="1">
    <location>
        <begin position="577"/>
        <end position="586"/>
    </location>
</feature>
<sequence>MTDHLIPPQSGRDVPADPRNGRPPVHPSVSEAGRLLCAGTYLDPSYRARVIDELYVHEERIAAPSYGFDATRVLAHALRARRVELAWAGGILGAWFVGALLTRVLGLLFTPFLLLSFANWLRGRRHPLVRFSGTLLRIFTWLMLVLLVSFFWTAVSDDSADGEFARLLLGVGSGSPGGSGGRGGYDYDGGFSGSGGFDGSGRAAGGSDDSVPFTLWLAPFVYAAIVFLVMLQRGYGARIVSTDLAPRRYADPSADPRTQNPRFARVRDRIKREQHAHMVMYDINGPFTGAGEPYRPWQLSVELRPRDDLGPDRKPQPVTNADIVRRIVPLLLALRVPSPHGSAQAQAAVLDRLRELVVDECVFLPARGLPHRDQAPVSAQQFADHRLEAIEEGGERRRHFLRVRVGGWDEDLVVTVFVRVHTQGGMLMLEVAPHVLLPVRTTFQNAEADAVRFLNNSWYGKAAAALVATPGSLGGSFATLGRGIAGWWRIVTGGHGGARPEGPRLSVREIAAQGDGSLFHLMDLDRYLKTIQDRVVGGVTVALHEAGWHTAEFAQRAIHVADGGTFIQSVSNSAFSVGGTDNKNTAGSGTGSKGSSGGK</sequence>
<feature type="region of interest" description="Disordered" evidence="1">
    <location>
        <begin position="577"/>
        <end position="599"/>
    </location>
</feature>
<feature type="compositionally biased region" description="Gly residues" evidence="1">
    <location>
        <begin position="588"/>
        <end position="599"/>
    </location>
</feature>
<feature type="transmembrane region" description="Helical" evidence="2">
    <location>
        <begin position="213"/>
        <end position="231"/>
    </location>
</feature>
<reference evidence="3" key="1">
    <citation type="submission" date="2024-08" db="EMBL/GenBank/DDBJ databases">
        <authorList>
            <person name="Yu S.T."/>
        </authorList>
    </citation>
    <scope>NUCLEOTIDE SEQUENCE</scope>
    <source>
        <strain evidence="3">R33</strain>
    </source>
</reference>
<dbReference type="EMBL" id="CP165727">
    <property type="protein sequence ID" value="XDV64468.1"/>
    <property type="molecule type" value="Genomic_DNA"/>
</dbReference>
<evidence type="ECO:0000256" key="1">
    <source>
        <dbReference type="SAM" id="MobiDB-lite"/>
    </source>
</evidence>
<keyword evidence="2" id="KW-0812">Transmembrane</keyword>
<dbReference type="RefSeq" id="WP_136225847.1">
    <property type="nucleotide sequence ID" value="NZ_CP165727.1"/>
</dbReference>
<evidence type="ECO:0000256" key="2">
    <source>
        <dbReference type="SAM" id="Phobius"/>
    </source>
</evidence>
<keyword evidence="2" id="KW-0472">Membrane</keyword>
<name>A0AB39Y2X6_9ACTN</name>
<dbReference type="AlphaFoldDB" id="A0AB39Y2X6"/>
<keyword evidence="2" id="KW-1133">Transmembrane helix</keyword>
<accession>A0AB39Y2X6</accession>
<protein>
    <submittedName>
        <fullName evidence="3">Uncharacterized protein</fullName>
    </submittedName>
</protein>
<feature type="transmembrane region" description="Helical" evidence="2">
    <location>
        <begin position="85"/>
        <end position="114"/>
    </location>
</feature>
<evidence type="ECO:0000313" key="3">
    <source>
        <dbReference type="EMBL" id="XDV64468.1"/>
    </source>
</evidence>
<feature type="transmembrane region" description="Helical" evidence="2">
    <location>
        <begin position="135"/>
        <end position="155"/>
    </location>
</feature>